<keyword evidence="2 5" id="KW-0689">Ribosomal protein</keyword>
<dbReference type="PANTHER" id="PTHR35534:SF1">
    <property type="entry name" value="LARGE RIBOSOMAL SUBUNIT PROTEIN BL32"/>
    <property type="match status" value="1"/>
</dbReference>
<dbReference type="EMBL" id="AUZJ01000016">
    <property type="protein sequence ID" value="ERF61179.1"/>
    <property type="molecule type" value="Genomic_DNA"/>
</dbReference>
<evidence type="ECO:0000313" key="7">
    <source>
        <dbReference type="EMBL" id="ERK00827.1"/>
    </source>
</evidence>
<evidence type="ECO:0000256" key="4">
    <source>
        <dbReference type="ARBA" id="ARBA00035178"/>
    </source>
</evidence>
<evidence type="ECO:0000313" key="8">
    <source>
        <dbReference type="Proteomes" id="UP000016412"/>
    </source>
</evidence>
<gene>
    <name evidence="5" type="primary">rpmF</name>
    <name evidence="7" type="ORF">HMPREF0860_1167</name>
    <name evidence="6" type="ORF">HMPREF1325_0593</name>
</gene>
<dbReference type="HAMAP" id="MF_00340">
    <property type="entry name" value="Ribosomal_bL32"/>
    <property type="match status" value="1"/>
</dbReference>
<dbReference type="NCBIfam" id="TIGR01031">
    <property type="entry name" value="rpmF_bact"/>
    <property type="match status" value="1"/>
</dbReference>
<comment type="caution">
    <text evidence="6">The sequence shown here is derived from an EMBL/GenBank/DDBJ whole genome shotgun (WGS) entry which is preliminary data.</text>
</comment>
<dbReference type="STRING" id="1125725.HMPREF1325_0593"/>
<dbReference type="eggNOG" id="COG0333">
    <property type="taxonomic scope" value="Bacteria"/>
</dbReference>
<dbReference type="EMBL" id="AVQI01000064">
    <property type="protein sequence ID" value="ERK00827.1"/>
    <property type="molecule type" value="Genomic_DNA"/>
</dbReference>
<keyword evidence="3 5" id="KW-0687">Ribonucleoprotein</keyword>
<name>U2KQQ3_TRESO</name>
<evidence type="ECO:0000313" key="9">
    <source>
        <dbReference type="Proteomes" id="UP000016646"/>
    </source>
</evidence>
<evidence type="ECO:0000256" key="1">
    <source>
        <dbReference type="ARBA" id="ARBA00008560"/>
    </source>
</evidence>
<sequence>MAVPRSKTSKAVTKRRQGVNMHLEAPQLVPCNNCGNLVQPHRVCPKCGFYRGRQVIMPESNG</sequence>
<keyword evidence="9" id="KW-1185">Reference proteome</keyword>
<protein>
    <recommendedName>
        <fullName evidence="4 5">Large ribosomal subunit protein bL32</fullName>
    </recommendedName>
</protein>
<dbReference type="Proteomes" id="UP000016646">
    <property type="component" value="Unassembled WGS sequence"/>
</dbReference>
<evidence type="ECO:0000313" key="6">
    <source>
        <dbReference type="EMBL" id="ERF61179.1"/>
    </source>
</evidence>
<evidence type="ECO:0000256" key="3">
    <source>
        <dbReference type="ARBA" id="ARBA00023274"/>
    </source>
</evidence>
<dbReference type="SUPFAM" id="SSF57829">
    <property type="entry name" value="Zn-binding ribosomal proteins"/>
    <property type="match status" value="1"/>
</dbReference>
<dbReference type="RefSeq" id="WP_021329883.1">
    <property type="nucleotide sequence ID" value="NZ_AUZJ01000016.1"/>
</dbReference>
<comment type="similarity">
    <text evidence="1 5">Belongs to the bacterial ribosomal protein bL32 family.</text>
</comment>
<dbReference type="InterPro" id="IPR044957">
    <property type="entry name" value="Ribosomal_bL32_bact"/>
</dbReference>
<proteinExistence type="inferred from homology"/>
<dbReference type="Proteomes" id="UP000016412">
    <property type="component" value="Unassembled WGS sequence"/>
</dbReference>
<dbReference type="Pfam" id="PF01783">
    <property type="entry name" value="Ribosomal_L32p"/>
    <property type="match status" value="1"/>
</dbReference>
<dbReference type="GO" id="GO:0003735">
    <property type="term" value="F:structural constituent of ribosome"/>
    <property type="evidence" value="ECO:0007669"/>
    <property type="project" value="InterPro"/>
</dbReference>
<evidence type="ECO:0000256" key="2">
    <source>
        <dbReference type="ARBA" id="ARBA00022980"/>
    </source>
</evidence>
<dbReference type="InterPro" id="IPR002677">
    <property type="entry name" value="Ribosomal_bL32"/>
</dbReference>
<organism evidence="6 8">
    <name type="scientific">Treponema socranskii subsp. socranskii VPI DR56BR1116 = ATCC 35536</name>
    <dbReference type="NCBI Taxonomy" id="1125725"/>
    <lineage>
        <taxon>Bacteria</taxon>
        <taxon>Pseudomonadati</taxon>
        <taxon>Spirochaetota</taxon>
        <taxon>Spirochaetia</taxon>
        <taxon>Spirochaetales</taxon>
        <taxon>Treponemataceae</taxon>
        <taxon>Treponema</taxon>
    </lineage>
</organism>
<evidence type="ECO:0000256" key="5">
    <source>
        <dbReference type="HAMAP-Rule" id="MF_00340"/>
    </source>
</evidence>
<dbReference type="PANTHER" id="PTHR35534">
    <property type="entry name" value="50S RIBOSOMAL PROTEIN L32"/>
    <property type="match status" value="1"/>
</dbReference>
<dbReference type="GO" id="GO:0006412">
    <property type="term" value="P:translation"/>
    <property type="evidence" value="ECO:0007669"/>
    <property type="project" value="UniProtKB-UniRule"/>
</dbReference>
<dbReference type="OrthoDB" id="9812874at2"/>
<dbReference type="PATRIC" id="fig|1125725.3.peg.842"/>
<reference evidence="8 9" key="1">
    <citation type="submission" date="2013-08" db="EMBL/GenBank/DDBJ databases">
        <authorList>
            <person name="Durkin A.S."/>
            <person name="Haft D.R."/>
            <person name="McCorrison J."/>
            <person name="Torralba M."/>
            <person name="Gillis M."/>
            <person name="Haft D.H."/>
            <person name="Methe B."/>
            <person name="Sutton G."/>
            <person name="Nelson K.E."/>
        </authorList>
    </citation>
    <scope>NUCLEOTIDE SEQUENCE [LARGE SCALE GENOMIC DNA]</scope>
    <source>
        <strain evidence="7 9">ATCC 35536</strain>
        <strain evidence="6 8">VPI DR56BR1116</strain>
    </source>
</reference>
<dbReference type="AlphaFoldDB" id="U2KQQ3"/>
<dbReference type="InterPro" id="IPR011332">
    <property type="entry name" value="Ribosomal_zn-bd"/>
</dbReference>
<accession>U2KQQ3</accession>
<dbReference type="GO" id="GO:0015934">
    <property type="term" value="C:large ribosomal subunit"/>
    <property type="evidence" value="ECO:0007669"/>
    <property type="project" value="InterPro"/>
</dbReference>